<comment type="caution">
    <text evidence="1">The sequence shown here is derived from an EMBL/GenBank/DDBJ whole genome shotgun (WGS) entry which is preliminary data.</text>
</comment>
<gene>
    <name evidence="1" type="ORF">EMO91_13085</name>
</gene>
<dbReference type="RefSeq" id="WP_150380304.1">
    <property type="nucleotide sequence ID" value="NZ_RZUH01000033.1"/>
</dbReference>
<dbReference type="AlphaFoldDB" id="A0A5M9ZG55"/>
<reference evidence="1 2" key="1">
    <citation type="journal article" date="2019" name="Syst. Appl. Microbiol.">
        <title>Characterization of Bifidobacterium species in feaces of the Egyptian fruit bat: Description of B. vespertilionis sp. nov. and B. rousetti sp. nov.</title>
        <authorList>
            <person name="Modesto M."/>
            <person name="Satti M."/>
            <person name="Watanabe K."/>
            <person name="Puglisi E."/>
            <person name="Morelli L."/>
            <person name="Huang C.-H."/>
            <person name="Liou J.-S."/>
            <person name="Miyashita M."/>
            <person name="Tamura T."/>
            <person name="Saito S."/>
            <person name="Mori K."/>
            <person name="Huang L."/>
            <person name="Sciavilla P."/>
            <person name="Sandri C."/>
            <person name="Spiezio C."/>
            <person name="Vitali F."/>
            <person name="Cavalieri D."/>
            <person name="Perpetuini G."/>
            <person name="Tofalo R."/>
            <person name="Bonetti A."/>
            <person name="Arita M."/>
            <person name="Mattarelli P."/>
        </authorList>
    </citation>
    <scope>NUCLEOTIDE SEQUENCE [LARGE SCALE GENOMIC DNA]</scope>
    <source>
        <strain evidence="1 2">RST17</strain>
    </source>
</reference>
<accession>A0A5M9ZG55</accession>
<dbReference type="InterPro" id="IPR042229">
    <property type="entry name" value="Listeria/Bacterioides_rpt_sf"/>
</dbReference>
<evidence type="ECO:0000313" key="2">
    <source>
        <dbReference type="Proteomes" id="UP000410049"/>
    </source>
</evidence>
<organism evidence="1 2">
    <name type="scientific">Bifidobacterium myosotis</name>
    <dbReference type="NCBI Taxonomy" id="1630166"/>
    <lineage>
        <taxon>Bacteria</taxon>
        <taxon>Bacillati</taxon>
        <taxon>Actinomycetota</taxon>
        <taxon>Actinomycetes</taxon>
        <taxon>Bifidobacteriales</taxon>
        <taxon>Bifidobacteriaceae</taxon>
        <taxon>Bifidobacterium</taxon>
    </lineage>
</organism>
<dbReference type="Proteomes" id="UP000410049">
    <property type="component" value="Unassembled WGS sequence"/>
</dbReference>
<proteinExistence type="predicted"/>
<name>A0A5M9ZG55_9BIFI</name>
<protein>
    <submittedName>
        <fullName evidence="1">Uncharacterized protein</fullName>
    </submittedName>
</protein>
<sequence>MIATMGVAASTANAAPVWKYGDDVKVTLDANGGKFGSAETKTLTDTTDATYPDYPADGVFDVDGANALYKNVPTYKNANTSGYARVFTGWYESKSGGEAVAPDAVLADGTTLYAHWEAVPSDETETYVLFDFSNLVSYDIDKNVESAGVIQKTANGIKVRLADGDTLAPWQYAATDVSGDGTVFQGEWSVDPATVKKGPDAIIPQTVNAVTVRVGSANGFAIYKDGVKADKTIQFDAALGSTVDGLVAYKTGAIANSWTLR</sequence>
<evidence type="ECO:0000313" key="1">
    <source>
        <dbReference type="EMBL" id="KAA8824389.1"/>
    </source>
</evidence>
<dbReference type="EMBL" id="RZUH01000033">
    <property type="protein sequence ID" value="KAA8824389.1"/>
    <property type="molecule type" value="Genomic_DNA"/>
</dbReference>
<dbReference type="Gene3D" id="2.60.40.4270">
    <property type="entry name" value="Listeria-Bacteroides repeat domain"/>
    <property type="match status" value="1"/>
</dbReference>
<feature type="non-terminal residue" evidence="1">
    <location>
        <position position="261"/>
    </location>
</feature>